<feature type="compositionally biased region" description="Low complexity" evidence="1">
    <location>
        <begin position="95"/>
        <end position="115"/>
    </location>
</feature>
<reference evidence="3" key="2">
    <citation type="submission" date="2020-10" db="UniProtKB">
        <authorList>
            <consortium name="WormBaseParasite"/>
        </authorList>
    </citation>
    <scope>IDENTIFICATION</scope>
</reference>
<feature type="region of interest" description="Disordered" evidence="1">
    <location>
        <begin position="61"/>
        <end position="120"/>
    </location>
</feature>
<dbReference type="AlphaFoldDB" id="A0A7E4USM1"/>
<feature type="compositionally biased region" description="Basic and acidic residues" evidence="1">
    <location>
        <begin position="165"/>
        <end position="194"/>
    </location>
</feature>
<feature type="region of interest" description="Disordered" evidence="1">
    <location>
        <begin position="143"/>
        <end position="273"/>
    </location>
</feature>
<dbReference type="WBParaSite" id="Pan_g1201.t1">
    <property type="protein sequence ID" value="Pan_g1201.t1"/>
    <property type="gene ID" value="Pan_g1201"/>
</dbReference>
<organism evidence="2 3">
    <name type="scientific">Panagrellus redivivus</name>
    <name type="common">Microworm</name>
    <dbReference type="NCBI Taxonomy" id="6233"/>
    <lineage>
        <taxon>Eukaryota</taxon>
        <taxon>Metazoa</taxon>
        <taxon>Ecdysozoa</taxon>
        <taxon>Nematoda</taxon>
        <taxon>Chromadorea</taxon>
        <taxon>Rhabditida</taxon>
        <taxon>Tylenchina</taxon>
        <taxon>Panagrolaimomorpha</taxon>
        <taxon>Panagrolaimoidea</taxon>
        <taxon>Panagrolaimidae</taxon>
        <taxon>Panagrellus</taxon>
    </lineage>
</organism>
<accession>A0A7E4USM1</accession>
<sequence length="273" mass="29787">MADVQQTLSDSSLSTTASANFEDPLALGKQLVELIGRLIDEADPKAEKVCVEFGLTAFFNDPKNSPTRQRDPNVSAVKQTKPTKAIKQPTKSVTSTPPKSLKSLKSLKSASPGSLTSRNTNKLVECRMSSDTHNIATDGTEDLIKTKSTGGGYRDGYFIDVNSEGSDKSNREKRTAAKSGDSGKCRFVDVKMDSDELAELPDSNDDSSVEKKKPSRKSSKKRSSRRSSKSRSGKGSNQRSSQREESKKSAKPNSCEKRQRSPDGENNCANYYD</sequence>
<name>A0A7E4USM1_PANRE</name>
<dbReference type="Proteomes" id="UP000492821">
    <property type="component" value="Unassembled WGS sequence"/>
</dbReference>
<feature type="compositionally biased region" description="Acidic residues" evidence="1">
    <location>
        <begin position="195"/>
        <end position="207"/>
    </location>
</feature>
<feature type="compositionally biased region" description="Basic and acidic residues" evidence="1">
    <location>
        <begin position="241"/>
        <end position="263"/>
    </location>
</feature>
<evidence type="ECO:0000256" key="1">
    <source>
        <dbReference type="SAM" id="MobiDB-lite"/>
    </source>
</evidence>
<protein>
    <submittedName>
        <fullName evidence="3">Protein CUSTOS</fullName>
    </submittedName>
</protein>
<feature type="compositionally biased region" description="Basic residues" evidence="1">
    <location>
        <begin position="213"/>
        <end position="232"/>
    </location>
</feature>
<reference evidence="2" key="1">
    <citation type="journal article" date="2013" name="Genetics">
        <title>The draft genome and transcriptome of Panagrellus redivivus are shaped by the harsh demands of a free-living lifestyle.</title>
        <authorList>
            <person name="Srinivasan J."/>
            <person name="Dillman A.R."/>
            <person name="Macchietto M.G."/>
            <person name="Heikkinen L."/>
            <person name="Lakso M."/>
            <person name="Fracchia K.M."/>
            <person name="Antoshechkin I."/>
            <person name="Mortazavi A."/>
            <person name="Wong G."/>
            <person name="Sternberg P.W."/>
        </authorList>
    </citation>
    <scope>NUCLEOTIDE SEQUENCE [LARGE SCALE GENOMIC DNA]</scope>
    <source>
        <strain evidence="2">MT8872</strain>
    </source>
</reference>
<proteinExistence type="predicted"/>
<keyword evidence="2" id="KW-1185">Reference proteome</keyword>
<evidence type="ECO:0000313" key="2">
    <source>
        <dbReference type="Proteomes" id="UP000492821"/>
    </source>
</evidence>
<evidence type="ECO:0000313" key="3">
    <source>
        <dbReference type="WBParaSite" id="Pan_g1201.t1"/>
    </source>
</evidence>